<proteinExistence type="predicted"/>
<organism evidence="2 3">
    <name type="scientific">Paenibacillus crassostreae</name>
    <dbReference type="NCBI Taxonomy" id="1763538"/>
    <lineage>
        <taxon>Bacteria</taxon>
        <taxon>Bacillati</taxon>
        <taxon>Bacillota</taxon>
        <taxon>Bacilli</taxon>
        <taxon>Bacillales</taxon>
        <taxon>Paenibacillaceae</taxon>
        <taxon>Paenibacillus</taxon>
    </lineage>
</organism>
<evidence type="ECO:0000256" key="1">
    <source>
        <dbReference type="SAM" id="Phobius"/>
    </source>
</evidence>
<reference evidence="2 3" key="1">
    <citation type="submission" date="2016-02" db="EMBL/GenBank/DDBJ databases">
        <title>Paenibacillus sp. LPB0068, isolated from Crassostrea gigas.</title>
        <authorList>
            <person name="Shin S.-K."/>
            <person name="Yi H."/>
        </authorList>
    </citation>
    <scope>NUCLEOTIDE SEQUENCE [LARGE SCALE GENOMIC DNA]</scope>
    <source>
        <strain evidence="2 3">LPB0068</strain>
    </source>
</reference>
<keyword evidence="1" id="KW-1133">Transmembrane helix</keyword>
<keyword evidence="1" id="KW-0472">Membrane</keyword>
<dbReference type="AlphaFoldDB" id="A0A167G5S0"/>
<feature type="transmembrane region" description="Helical" evidence="1">
    <location>
        <begin position="71"/>
        <end position="95"/>
    </location>
</feature>
<dbReference type="Proteomes" id="UP000077134">
    <property type="component" value="Unassembled WGS sequence"/>
</dbReference>
<evidence type="ECO:0000313" key="3">
    <source>
        <dbReference type="Proteomes" id="UP000077134"/>
    </source>
</evidence>
<dbReference type="RefSeq" id="WP_068656715.1">
    <property type="nucleotide sequence ID" value="NZ_CP017770.1"/>
</dbReference>
<feature type="transmembrane region" description="Helical" evidence="1">
    <location>
        <begin position="6"/>
        <end position="24"/>
    </location>
</feature>
<keyword evidence="1" id="KW-0812">Transmembrane</keyword>
<comment type="caution">
    <text evidence="2">The sequence shown here is derived from an EMBL/GenBank/DDBJ whole genome shotgun (WGS) entry which is preliminary data.</text>
</comment>
<feature type="transmembrane region" description="Helical" evidence="1">
    <location>
        <begin position="45"/>
        <end position="65"/>
    </location>
</feature>
<protein>
    <recommendedName>
        <fullName evidence="4">Copper resistance protein D domain-containing protein</fullName>
    </recommendedName>
</protein>
<name>A0A167G5S0_9BACL</name>
<evidence type="ECO:0000313" key="2">
    <source>
        <dbReference type="EMBL" id="OAB77237.1"/>
    </source>
</evidence>
<accession>A0A167G5S0</accession>
<keyword evidence="3" id="KW-1185">Reference proteome</keyword>
<feature type="transmembrane region" description="Helical" evidence="1">
    <location>
        <begin position="115"/>
        <end position="135"/>
    </location>
</feature>
<dbReference type="EMBL" id="LSFN01000005">
    <property type="protein sequence ID" value="OAB77237.1"/>
    <property type="molecule type" value="Genomic_DNA"/>
</dbReference>
<dbReference type="STRING" id="1763538.LPB68_17895"/>
<evidence type="ECO:0008006" key="4">
    <source>
        <dbReference type="Google" id="ProtNLM"/>
    </source>
</evidence>
<dbReference type="KEGG" id="pcx:LPB68_17895"/>
<sequence length="139" mass="15252">MIMYFVHILGALSVGFYLLLPFVVAKMTTLSLAAKEGSTVAIRSFNVIAQIGLLIQFITGGYLMSQGDYSVAWMVIVIVLVLALFAVSGMMSKPLKLAIASIKQNKDISAELSKLRMMSSLLAVCMLVMIFFMVYNQII</sequence>
<gene>
    <name evidence="2" type="ORF">PNBC_06840</name>
</gene>